<dbReference type="HOGENOM" id="CLU_022610_0_1_2"/>
<evidence type="ECO:0000256" key="4">
    <source>
        <dbReference type="ARBA" id="ARBA00022691"/>
    </source>
</evidence>
<accession>E0SPN8</accession>
<dbReference type="InterPro" id="IPR056743">
    <property type="entry name" value="TRM5-TYW2-like_MTfase"/>
</dbReference>
<dbReference type="KEGG" id="iag:Igag_1290"/>
<dbReference type="PANTHER" id="PTHR23245">
    <property type="entry name" value="TRNA METHYLTRANSFERASE"/>
    <property type="match status" value="1"/>
</dbReference>
<keyword evidence="1" id="KW-0963">Cytoplasm</keyword>
<dbReference type="InterPro" id="IPR029063">
    <property type="entry name" value="SAM-dependent_MTases_sf"/>
</dbReference>
<keyword evidence="4" id="KW-0949">S-adenosyl-L-methionine</keyword>
<proteinExistence type="predicted"/>
<dbReference type="Proteomes" id="UP000001304">
    <property type="component" value="Chromosome"/>
</dbReference>
<keyword evidence="3" id="KW-0808">Transferase</keyword>
<dbReference type="PROSITE" id="PS51684">
    <property type="entry name" value="SAM_MT_TRM5_TYW2"/>
    <property type="match status" value="1"/>
</dbReference>
<dbReference type="SUPFAM" id="SSF53335">
    <property type="entry name" value="S-adenosyl-L-methionine-dependent methyltransferases"/>
    <property type="match status" value="1"/>
</dbReference>
<dbReference type="STRING" id="583356.Igag_1290"/>
<sequence>MEMCIESNAIVIDRRRANEILGILKRCKALRKELKIKHINDSVVIPIYSDDIILKCIDSQGATLNISKHCFEYKYREIIHGIDLRKMLENIVGSRDIGECISSSIDIIGDIALIEVYCRDLLERYREAITEAVIKLNPSVRTIYAKGIVEGMHRVRNIVFIGGEEKTKTIHKEHGILIAVDIAKTYFNPSLSTEHSLVAKELSYARSILDLFTGVGPFALHIAKISNSYIVACDINRDALKLLRESIEMNRLKGYIDILEIDSINFIENRGFIGKFDAIIMNLPHHAYKLICSALEVVKSSGKIYLYIISKNVNEAIDMVNRELYECRAKGVISSYRKVLDYAPRRYIYRIVIENIALHKF</sequence>
<dbReference type="InterPro" id="IPR056744">
    <property type="entry name" value="TRM5/TYW2-like_N"/>
</dbReference>
<keyword evidence="2" id="KW-0489">Methyltransferase</keyword>
<keyword evidence="5" id="KW-0819">tRNA processing</keyword>
<organism evidence="7 8">
    <name type="scientific">Ignisphaera aggregans (strain DSM 17230 / JCM 13409 / AQ1.S1)</name>
    <dbReference type="NCBI Taxonomy" id="583356"/>
    <lineage>
        <taxon>Archaea</taxon>
        <taxon>Thermoproteota</taxon>
        <taxon>Thermoprotei</taxon>
        <taxon>Desulfurococcales</taxon>
        <taxon>Desulfurococcaceae</taxon>
        <taxon>Ignisphaera</taxon>
    </lineage>
</organism>
<dbReference type="BioCyc" id="IAGG583356:GHAH-1273-MONOMER"/>
<dbReference type="CDD" id="cd02440">
    <property type="entry name" value="AdoMet_MTases"/>
    <property type="match status" value="1"/>
</dbReference>
<feature type="domain" description="SAM-dependent methyltransferase TRM5/TYW2-type" evidence="6">
    <location>
        <begin position="105"/>
        <end position="357"/>
    </location>
</feature>
<evidence type="ECO:0000313" key="7">
    <source>
        <dbReference type="EMBL" id="ADM28094.1"/>
    </source>
</evidence>
<evidence type="ECO:0000256" key="3">
    <source>
        <dbReference type="ARBA" id="ARBA00022679"/>
    </source>
</evidence>
<name>E0SPN8_IGNAA</name>
<dbReference type="EMBL" id="CP002098">
    <property type="protein sequence ID" value="ADM28094.1"/>
    <property type="molecule type" value="Genomic_DNA"/>
</dbReference>
<evidence type="ECO:0000256" key="2">
    <source>
        <dbReference type="ARBA" id="ARBA00022603"/>
    </source>
</evidence>
<dbReference type="GO" id="GO:0002939">
    <property type="term" value="P:tRNA N1-guanine methylation"/>
    <property type="evidence" value="ECO:0007669"/>
    <property type="project" value="TreeGrafter"/>
</dbReference>
<dbReference type="PANTHER" id="PTHR23245:SF36">
    <property type="entry name" value="TRNA (GUANINE(37)-N1)-METHYLTRANSFERASE"/>
    <property type="match status" value="1"/>
</dbReference>
<evidence type="ECO:0000256" key="1">
    <source>
        <dbReference type="ARBA" id="ARBA00022490"/>
    </source>
</evidence>
<protein>
    <recommendedName>
        <fullName evidence="6">SAM-dependent methyltransferase TRM5/TYW2-type domain-containing protein</fullName>
    </recommendedName>
</protein>
<gene>
    <name evidence="7" type="ordered locus">Igag_1290</name>
</gene>
<dbReference type="Pfam" id="PF02475">
    <property type="entry name" value="TRM5-TYW2_MTfase"/>
    <property type="match status" value="1"/>
</dbReference>
<keyword evidence="8" id="KW-1185">Reference proteome</keyword>
<dbReference type="Gene3D" id="3.40.50.150">
    <property type="entry name" value="Vaccinia Virus protein VP39"/>
    <property type="match status" value="1"/>
</dbReference>
<evidence type="ECO:0000256" key="5">
    <source>
        <dbReference type="ARBA" id="ARBA00022694"/>
    </source>
</evidence>
<evidence type="ECO:0000259" key="6">
    <source>
        <dbReference type="PROSITE" id="PS51684"/>
    </source>
</evidence>
<reference evidence="7 8" key="1">
    <citation type="journal article" date="2010" name="Stand. Genomic Sci.">
        <title>Complete genome sequence of Ignisphaera aggregans type strain (AQ1.S1).</title>
        <authorList>
            <person name="Goker M."/>
            <person name="Held B."/>
            <person name="Lapidus A."/>
            <person name="Nolan M."/>
            <person name="Spring S."/>
            <person name="Yasawong M."/>
            <person name="Lucas S."/>
            <person name="Glavina Del Rio T."/>
            <person name="Tice H."/>
            <person name="Cheng J.F."/>
            <person name="Goodwin L."/>
            <person name="Tapia R."/>
            <person name="Pitluck S."/>
            <person name="Liolios K."/>
            <person name="Ivanova N."/>
            <person name="Mavromatis K."/>
            <person name="Mikhailova N."/>
            <person name="Pati A."/>
            <person name="Chen A."/>
            <person name="Palaniappan K."/>
            <person name="Brambilla E."/>
            <person name="Land M."/>
            <person name="Hauser L."/>
            <person name="Chang Y.J."/>
            <person name="Jeffries C.D."/>
            <person name="Brettin T."/>
            <person name="Detter J.C."/>
            <person name="Han C."/>
            <person name="Rohde M."/>
            <person name="Sikorski J."/>
            <person name="Woyke T."/>
            <person name="Bristow J."/>
            <person name="Eisen J.A."/>
            <person name="Markowitz V."/>
            <person name="Hugenholtz P."/>
            <person name="Kyrpides N.C."/>
            <person name="Klenk H.P."/>
        </authorList>
    </citation>
    <scope>NUCLEOTIDE SEQUENCE [LARGE SCALE GENOMIC DNA]</scope>
    <source>
        <strain evidence="8">DSM 17230 / JCM 13409 / AQ1.S1</strain>
    </source>
</reference>
<dbReference type="Gene3D" id="3.30.300.110">
    <property type="entry name" value="Met-10+ protein-like domains"/>
    <property type="match status" value="1"/>
</dbReference>
<evidence type="ECO:0000313" key="8">
    <source>
        <dbReference type="Proteomes" id="UP000001304"/>
    </source>
</evidence>
<dbReference type="GO" id="GO:0005737">
    <property type="term" value="C:cytoplasm"/>
    <property type="evidence" value="ECO:0007669"/>
    <property type="project" value="TreeGrafter"/>
</dbReference>
<dbReference type="AlphaFoldDB" id="E0SPN8"/>
<dbReference type="InterPro" id="IPR030382">
    <property type="entry name" value="MeTrfase_TRM5/TYW2"/>
</dbReference>
<dbReference type="GO" id="GO:0008175">
    <property type="term" value="F:tRNA methyltransferase activity"/>
    <property type="evidence" value="ECO:0007669"/>
    <property type="project" value="TreeGrafter"/>
</dbReference>
<dbReference type="Pfam" id="PF25133">
    <property type="entry name" value="TYW2_N_2"/>
    <property type="match status" value="1"/>
</dbReference>